<dbReference type="CDD" id="cd19920">
    <property type="entry name" value="REC_PA4781-like"/>
    <property type="match status" value="1"/>
</dbReference>
<dbReference type="InterPro" id="IPR043128">
    <property type="entry name" value="Rev_trsase/Diguanyl_cyclase"/>
</dbReference>
<dbReference type="InterPro" id="IPR000014">
    <property type="entry name" value="PAS"/>
</dbReference>
<organism evidence="4 5">
    <name type="scientific">Gloeothece citriformis (strain PCC 7424)</name>
    <name type="common">Cyanothece sp. (strain PCC 7424)</name>
    <dbReference type="NCBI Taxonomy" id="65393"/>
    <lineage>
        <taxon>Bacteria</taxon>
        <taxon>Bacillati</taxon>
        <taxon>Cyanobacteriota</taxon>
        <taxon>Cyanophyceae</taxon>
        <taxon>Oscillatoriophycideae</taxon>
        <taxon>Chroococcales</taxon>
        <taxon>Aphanothecaceae</taxon>
        <taxon>Gloeothece</taxon>
        <taxon>Gloeothece citriformis</taxon>
    </lineage>
</organism>
<dbReference type="InterPro" id="IPR000160">
    <property type="entry name" value="GGDEF_dom"/>
</dbReference>
<feature type="domain" description="GGDEF" evidence="3">
    <location>
        <begin position="313"/>
        <end position="452"/>
    </location>
</feature>
<dbReference type="Gene3D" id="3.30.70.270">
    <property type="match status" value="1"/>
</dbReference>
<dbReference type="Pfam" id="PF00072">
    <property type="entry name" value="Response_reg"/>
    <property type="match status" value="1"/>
</dbReference>
<dbReference type="PROSITE" id="PS50110">
    <property type="entry name" value="RESPONSE_REGULATORY"/>
    <property type="match status" value="1"/>
</dbReference>
<dbReference type="InterPro" id="IPR050469">
    <property type="entry name" value="Diguanylate_Cyclase"/>
</dbReference>
<keyword evidence="1" id="KW-0597">Phosphoprotein</keyword>
<dbReference type="InterPro" id="IPR011006">
    <property type="entry name" value="CheY-like_superfamily"/>
</dbReference>
<evidence type="ECO:0000259" key="3">
    <source>
        <dbReference type="PROSITE" id="PS50887"/>
    </source>
</evidence>
<dbReference type="FunFam" id="3.30.70.270:FF:000001">
    <property type="entry name" value="Diguanylate cyclase domain protein"/>
    <property type="match status" value="1"/>
</dbReference>
<dbReference type="SUPFAM" id="SSF55073">
    <property type="entry name" value="Nucleotide cyclase"/>
    <property type="match status" value="1"/>
</dbReference>
<dbReference type="PROSITE" id="PS50887">
    <property type="entry name" value="GGDEF"/>
    <property type="match status" value="1"/>
</dbReference>
<dbReference type="NCBIfam" id="TIGR00254">
    <property type="entry name" value="GGDEF"/>
    <property type="match status" value="1"/>
</dbReference>
<dbReference type="SMART" id="SM00448">
    <property type="entry name" value="REC"/>
    <property type="match status" value="1"/>
</dbReference>
<dbReference type="GO" id="GO:0043709">
    <property type="term" value="P:cell adhesion involved in single-species biofilm formation"/>
    <property type="evidence" value="ECO:0007669"/>
    <property type="project" value="TreeGrafter"/>
</dbReference>
<dbReference type="Gene3D" id="3.30.450.20">
    <property type="entry name" value="PAS domain"/>
    <property type="match status" value="1"/>
</dbReference>
<dbReference type="RefSeq" id="WP_015957017.1">
    <property type="nucleotide sequence ID" value="NC_011729.1"/>
</dbReference>
<dbReference type="Proteomes" id="UP000002384">
    <property type="component" value="Chromosome"/>
</dbReference>
<evidence type="ECO:0000313" key="4">
    <source>
        <dbReference type="EMBL" id="ACK73437.1"/>
    </source>
</evidence>
<dbReference type="InterPro" id="IPR029787">
    <property type="entry name" value="Nucleotide_cyclase"/>
</dbReference>
<evidence type="ECO:0000256" key="1">
    <source>
        <dbReference type="PROSITE-ProRule" id="PRU00169"/>
    </source>
</evidence>
<dbReference type="GO" id="GO:0005886">
    <property type="term" value="C:plasma membrane"/>
    <property type="evidence" value="ECO:0007669"/>
    <property type="project" value="TreeGrafter"/>
</dbReference>
<name>B7KGV0_GLOC7</name>
<evidence type="ECO:0000259" key="2">
    <source>
        <dbReference type="PROSITE" id="PS50110"/>
    </source>
</evidence>
<dbReference type="GO" id="GO:0000160">
    <property type="term" value="P:phosphorelay signal transduction system"/>
    <property type="evidence" value="ECO:0007669"/>
    <property type="project" value="InterPro"/>
</dbReference>
<proteinExistence type="predicted"/>
<dbReference type="Gene3D" id="3.40.50.2300">
    <property type="match status" value="1"/>
</dbReference>
<dbReference type="OrthoDB" id="9115at2"/>
<feature type="modified residue" description="4-aspartylphosphate" evidence="1">
    <location>
        <position position="61"/>
    </location>
</feature>
<dbReference type="KEGG" id="cyc:PCC7424_5086"/>
<sequence>MSDRYKPEQLEDILIIDDQAANLRILSEILTQNGYKVRKAINPLSALKAIQSTPPDLILLDIKMPEMDGYQLCEQIKSDPELSEIPVIFISALDEVFNKVRAFEVGGVDYITKPFQDGEVIARIKNQLLIQSQKKQLRTEIEKRKETEEILYQSRALIKSVLNSSLDGIAALQAIRNSLGEIVDFRCLLVNPVMAKIIGQKTENLIGKIMLKKFLSNLDPKLMNAFIEVVNTGNTLEKEFYYQKDNVERWYHFIALKLGDGFSITVRDITERKLMELKLHQLARLDGLTGVANRRYFEETLAKEWKRGIRDKQPLSLILCDIDYFKIYNDTYGHLKGDECLIRVAKAINRAVKRSTDLVARYGGEEFGIILTNTERQGAIAIAQSIQKAVNQLKIPHPNPREKNHHYIAMSLGVASLIPQKKLSPKILVASADKALYEAKKQGRNCINVSSCLLGNQSQEIQFLA</sequence>
<keyword evidence="5" id="KW-1185">Reference proteome</keyword>
<dbReference type="NCBIfam" id="TIGR00229">
    <property type="entry name" value="sensory_box"/>
    <property type="match status" value="1"/>
</dbReference>
<dbReference type="AlphaFoldDB" id="B7KGV0"/>
<dbReference type="Pfam" id="PF08448">
    <property type="entry name" value="PAS_4"/>
    <property type="match status" value="1"/>
</dbReference>
<feature type="domain" description="Response regulatory" evidence="2">
    <location>
        <begin position="12"/>
        <end position="128"/>
    </location>
</feature>
<dbReference type="EMBL" id="CP001291">
    <property type="protein sequence ID" value="ACK73437.1"/>
    <property type="molecule type" value="Genomic_DNA"/>
</dbReference>
<accession>B7KGV0</accession>
<dbReference type="GO" id="GO:1902201">
    <property type="term" value="P:negative regulation of bacterial-type flagellum-dependent cell motility"/>
    <property type="evidence" value="ECO:0007669"/>
    <property type="project" value="TreeGrafter"/>
</dbReference>
<dbReference type="PANTHER" id="PTHR45138">
    <property type="entry name" value="REGULATORY COMPONENTS OF SENSORY TRANSDUCTION SYSTEM"/>
    <property type="match status" value="1"/>
</dbReference>
<dbReference type="InterPro" id="IPR013656">
    <property type="entry name" value="PAS_4"/>
</dbReference>
<gene>
    <name evidence="4" type="ordered locus">PCC7424_5086</name>
</gene>
<dbReference type="PANTHER" id="PTHR45138:SF9">
    <property type="entry name" value="DIGUANYLATE CYCLASE DGCM-RELATED"/>
    <property type="match status" value="1"/>
</dbReference>
<evidence type="ECO:0000313" key="5">
    <source>
        <dbReference type="Proteomes" id="UP000002384"/>
    </source>
</evidence>
<protein>
    <submittedName>
        <fullName evidence="4">Response regulator receiver modulated diguanylate cyclase</fullName>
    </submittedName>
</protein>
<dbReference type="SUPFAM" id="SSF55785">
    <property type="entry name" value="PYP-like sensor domain (PAS domain)"/>
    <property type="match status" value="1"/>
</dbReference>
<dbReference type="InterPro" id="IPR001789">
    <property type="entry name" value="Sig_transdc_resp-reg_receiver"/>
</dbReference>
<dbReference type="GO" id="GO:0052621">
    <property type="term" value="F:diguanylate cyclase activity"/>
    <property type="evidence" value="ECO:0007669"/>
    <property type="project" value="TreeGrafter"/>
</dbReference>
<dbReference type="eggNOG" id="COG3706">
    <property type="taxonomic scope" value="Bacteria"/>
</dbReference>
<dbReference type="HOGENOM" id="CLU_000445_11_28_3"/>
<dbReference type="InterPro" id="IPR035965">
    <property type="entry name" value="PAS-like_dom_sf"/>
</dbReference>
<dbReference type="STRING" id="65393.PCC7424_5086"/>
<dbReference type="SMART" id="SM00267">
    <property type="entry name" value="GGDEF"/>
    <property type="match status" value="1"/>
</dbReference>
<dbReference type="Pfam" id="PF00990">
    <property type="entry name" value="GGDEF"/>
    <property type="match status" value="1"/>
</dbReference>
<reference evidence="5" key="1">
    <citation type="journal article" date="2011" name="MBio">
        <title>Novel metabolic attributes of the genus Cyanothece, comprising a group of unicellular nitrogen-fixing Cyanobacteria.</title>
        <authorList>
            <person name="Bandyopadhyay A."/>
            <person name="Elvitigala T."/>
            <person name="Welsh E."/>
            <person name="Stockel J."/>
            <person name="Liberton M."/>
            <person name="Min H."/>
            <person name="Sherman L.A."/>
            <person name="Pakrasi H.B."/>
        </authorList>
    </citation>
    <scope>NUCLEOTIDE SEQUENCE [LARGE SCALE GENOMIC DNA]</scope>
    <source>
        <strain evidence="5">PCC 7424</strain>
    </source>
</reference>
<dbReference type="SUPFAM" id="SSF52172">
    <property type="entry name" value="CheY-like"/>
    <property type="match status" value="1"/>
</dbReference>
<dbReference type="CDD" id="cd01949">
    <property type="entry name" value="GGDEF"/>
    <property type="match status" value="1"/>
</dbReference>